<dbReference type="Proteomes" id="UP000789901">
    <property type="component" value="Unassembled WGS sequence"/>
</dbReference>
<dbReference type="EMBL" id="CAJVQB010072713">
    <property type="protein sequence ID" value="CAG8843527.1"/>
    <property type="molecule type" value="Genomic_DNA"/>
</dbReference>
<dbReference type="PANTHER" id="PTHR14187:SF5">
    <property type="entry name" value="HEAT SHOCK 70 KDA PROTEIN 12A"/>
    <property type="match status" value="1"/>
</dbReference>
<reference evidence="1 2" key="1">
    <citation type="submission" date="2021-06" db="EMBL/GenBank/DDBJ databases">
        <authorList>
            <person name="Kallberg Y."/>
            <person name="Tangrot J."/>
            <person name="Rosling A."/>
        </authorList>
    </citation>
    <scope>NUCLEOTIDE SEQUENCE [LARGE SCALE GENOMIC DNA]</scope>
    <source>
        <strain evidence="1 2">120-4 pot B 10/14</strain>
    </source>
</reference>
<sequence>EVVALYCMNKLEEHKLQSGASFLMCDCGGGTVDLTSRNVLNDGTLGEITERTGGLCGSTFVDKQFRIFLEQKLGKIWIGELSEFRSIDLDIEKICPALMDLEDWLIEIGYEDVISIFDPVVDNIIKLIRNQLNMSKQKSFSSEIPIISVPQNPITAVLHGAVIYGLNKKVIATRILTTNYDQKSIVFKVFATSHPNQRFCDEPGMKEIRKLTIELPDLHLKLDRSVEFGLKFGRLLITATARNKKTANVYSTTFQYTKSESYFEPAVN</sequence>
<evidence type="ECO:0000313" key="1">
    <source>
        <dbReference type="EMBL" id="CAG8843527.1"/>
    </source>
</evidence>
<keyword evidence="2" id="KW-1185">Reference proteome</keyword>
<dbReference type="SUPFAM" id="SSF53067">
    <property type="entry name" value="Actin-like ATPase domain"/>
    <property type="match status" value="1"/>
</dbReference>
<dbReference type="InterPro" id="IPR043129">
    <property type="entry name" value="ATPase_NBD"/>
</dbReference>
<dbReference type="PANTHER" id="PTHR14187">
    <property type="entry name" value="ALPHA KINASE/ELONGATION FACTOR 2 KINASE"/>
    <property type="match status" value="1"/>
</dbReference>
<comment type="caution">
    <text evidence="1">The sequence shown here is derived from an EMBL/GenBank/DDBJ whole genome shotgun (WGS) entry which is preliminary data.</text>
</comment>
<protein>
    <submittedName>
        <fullName evidence="1">22619_t:CDS:1</fullName>
    </submittedName>
</protein>
<evidence type="ECO:0000313" key="2">
    <source>
        <dbReference type="Proteomes" id="UP000789901"/>
    </source>
</evidence>
<proteinExistence type="predicted"/>
<feature type="non-terminal residue" evidence="1">
    <location>
        <position position="1"/>
    </location>
</feature>
<accession>A0ABN7X0X6</accession>
<gene>
    <name evidence="1" type="ORF">GMARGA_LOCUS36590</name>
</gene>
<name>A0ABN7X0X6_GIGMA</name>
<organism evidence="1 2">
    <name type="scientific">Gigaspora margarita</name>
    <dbReference type="NCBI Taxonomy" id="4874"/>
    <lineage>
        <taxon>Eukaryota</taxon>
        <taxon>Fungi</taxon>
        <taxon>Fungi incertae sedis</taxon>
        <taxon>Mucoromycota</taxon>
        <taxon>Glomeromycotina</taxon>
        <taxon>Glomeromycetes</taxon>
        <taxon>Diversisporales</taxon>
        <taxon>Gigasporaceae</taxon>
        <taxon>Gigaspora</taxon>
    </lineage>
</organism>